<keyword evidence="2" id="KW-0812">Transmembrane</keyword>
<feature type="transmembrane region" description="Helical" evidence="2">
    <location>
        <begin position="44"/>
        <end position="62"/>
    </location>
</feature>
<keyword evidence="2" id="KW-0472">Membrane</keyword>
<keyword evidence="2" id="KW-1133">Transmembrane helix</keyword>
<dbReference type="STRING" id="1658174.A0A1J9RCM7"/>
<dbReference type="InterPro" id="IPR052413">
    <property type="entry name" value="SUR7_domain"/>
</dbReference>
<evidence type="ECO:0008006" key="5">
    <source>
        <dbReference type="Google" id="ProtNLM"/>
    </source>
</evidence>
<feature type="transmembrane region" description="Helical" evidence="2">
    <location>
        <begin position="172"/>
        <end position="193"/>
    </location>
</feature>
<dbReference type="Proteomes" id="UP000242791">
    <property type="component" value="Unassembled WGS sequence"/>
</dbReference>
<name>A0A1J9RCM7_9EURO</name>
<organism evidence="3 4">
    <name type="scientific">Blastomyces percursus</name>
    <dbReference type="NCBI Taxonomy" id="1658174"/>
    <lineage>
        <taxon>Eukaryota</taxon>
        <taxon>Fungi</taxon>
        <taxon>Dikarya</taxon>
        <taxon>Ascomycota</taxon>
        <taxon>Pezizomycotina</taxon>
        <taxon>Eurotiomycetes</taxon>
        <taxon>Eurotiomycetidae</taxon>
        <taxon>Onygenales</taxon>
        <taxon>Ajellomycetaceae</taxon>
        <taxon>Blastomyces</taxon>
    </lineage>
</organism>
<gene>
    <name evidence="3" type="ORF">ACJ73_02343</name>
</gene>
<dbReference type="PANTHER" id="PTHR28019">
    <property type="entry name" value="CELL MEMBRANE PROTEIN YLR413W-RELATED"/>
    <property type="match status" value="1"/>
</dbReference>
<reference evidence="3 4" key="1">
    <citation type="submission" date="2015-08" db="EMBL/GenBank/DDBJ databases">
        <title>Emmonsia species relationships and genome sequence.</title>
        <authorList>
            <person name="Cuomo C.A."/>
            <person name="Schwartz I.S."/>
            <person name="Kenyon C."/>
            <person name="De Hoog G.S."/>
            <person name="Govender N.P."/>
            <person name="Botha A."/>
            <person name="Moreno L."/>
            <person name="De Vries M."/>
            <person name="Munoz J.F."/>
            <person name="Stielow J.B."/>
        </authorList>
    </citation>
    <scope>NUCLEOTIDE SEQUENCE [LARGE SCALE GENOMIC DNA]</scope>
    <source>
        <strain evidence="3 4">EI222</strain>
    </source>
</reference>
<dbReference type="InterPro" id="IPR009571">
    <property type="entry name" value="SUR7/Rim9-like_fungi"/>
</dbReference>
<sequence length="334" mass="37352">MRFLSPLRRRKAEKGQFSHDVSSAESTINAEHSRGRSAVIRHRALYSLIYIIAFIFIILVLVGSTSDKVVIRQIYFLKINVSNVIPRSVPDAALINSIARTIGLHDFYQVGLWNFCEGYIDGSGVTFCSRPKQLYYFNPVEIIMSELLAGATIALPGEIDQALRIVRTASHWMFGLFVTSTVLIFLCIFLTPLSVPSTLSPYISKHRAVSKRIFIPLVIITFLTFFTTLAAAVIATAMFTIFKIVFASKAAEFNIETELGTPMMVFMWLAVGFVLLGFFLHIRSILAWCCCCCCRRGRPRGNTNVGNVVSMTELDGSVGETHRPSNWGRVRMDA</sequence>
<dbReference type="VEuPathDB" id="FungiDB:ACJ73_02343"/>
<evidence type="ECO:0000313" key="4">
    <source>
        <dbReference type="Proteomes" id="UP000242791"/>
    </source>
</evidence>
<accession>A0A1J9RCM7</accession>
<comment type="caution">
    <text evidence="3">The sequence shown here is derived from an EMBL/GenBank/DDBJ whole genome shotgun (WGS) entry which is preliminary data.</text>
</comment>
<feature type="region of interest" description="Disordered" evidence="1">
    <location>
        <begin position="1"/>
        <end position="20"/>
    </location>
</feature>
<dbReference type="PANTHER" id="PTHR28019:SF2">
    <property type="entry name" value="CELL MEMBRANE PROTEIN YLR413W-RELATED"/>
    <property type="match status" value="1"/>
</dbReference>
<dbReference type="GO" id="GO:0005886">
    <property type="term" value="C:plasma membrane"/>
    <property type="evidence" value="ECO:0007669"/>
    <property type="project" value="InterPro"/>
</dbReference>
<feature type="transmembrane region" description="Helical" evidence="2">
    <location>
        <begin position="266"/>
        <end position="290"/>
    </location>
</feature>
<evidence type="ECO:0000313" key="3">
    <source>
        <dbReference type="EMBL" id="OJD26287.1"/>
    </source>
</evidence>
<evidence type="ECO:0000256" key="1">
    <source>
        <dbReference type="SAM" id="MobiDB-lite"/>
    </source>
</evidence>
<dbReference type="Pfam" id="PF06687">
    <property type="entry name" value="SUR7"/>
    <property type="match status" value="1"/>
</dbReference>
<dbReference type="OrthoDB" id="2327445at2759"/>
<dbReference type="GO" id="GO:0051285">
    <property type="term" value="C:cell cortex of cell tip"/>
    <property type="evidence" value="ECO:0007669"/>
    <property type="project" value="TreeGrafter"/>
</dbReference>
<proteinExistence type="predicted"/>
<dbReference type="AlphaFoldDB" id="A0A1J9RCM7"/>
<dbReference type="EMBL" id="LGTZ01000246">
    <property type="protein sequence ID" value="OJD26287.1"/>
    <property type="molecule type" value="Genomic_DNA"/>
</dbReference>
<evidence type="ECO:0000256" key="2">
    <source>
        <dbReference type="SAM" id="Phobius"/>
    </source>
</evidence>
<dbReference type="GO" id="GO:0031505">
    <property type="term" value="P:fungal-type cell wall organization"/>
    <property type="evidence" value="ECO:0007669"/>
    <property type="project" value="TreeGrafter"/>
</dbReference>
<feature type="transmembrane region" description="Helical" evidence="2">
    <location>
        <begin position="213"/>
        <end position="246"/>
    </location>
</feature>
<protein>
    <recommendedName>
        <fullName evidence="5">Integral membrane protein</fullName>
    </recommendedName>
</protein>
<keyword evidence="4" id="KW-1185">Reference proteome</keyword>